<keyword evidence="6" id="KW-1185">Reference proteome</keyword>
<feature type="domain" description="HTH arsR-type" evidence="4">
    <location>
        <begin position="10"/>
        <end position="103"/>
    </location>
</feature>
<dbReference type="InterPro" id="IPR051081">
    <property type="entry name" value="HTH_MetalResp_TranReg"/>
</dbReference>
<dbReference type="GO" id="GO:0003677">
    <property type="term" value="F:DNA binding"/>
    <property type="evidence" value="ECO:0007669"/>
    <property type="project" value="UniProtKB-KW"/>
</dbReference>
<dbReference type="AlphaFoldDB" id="A0A545AFN1"/>
<keyword evidence="1" id="KW-0805">Transcription regulation</keyword>
<dbReference type="RefSeq" id="WP_142709447.1">
    <property type="nucleotide sequence ID" value="NZ_VIRS01000047.1"/>
</dbReference>
<keyword evidence="2" id="KW-0238">DNA-binding</keyword>
<dbReference type="PANTHER" id="PTHR33154:SF15">
    <property type="entry name" value="REGULATORY PROTEIN ARSR"/>
    <property type="match status" value="1"/>
</dbReference>
<protein>
    <submittedName>
        <fullName evidence="5">Helix-turn-helix domain-containing protein</fullName>
    </submittedName>
</protein>
<dbReference type="GO" id="GO:0003700">
    <property type="term" value="F:DNA-binding transcription factor activity"/>
    <property type="evidence" value="ECO:0007669"/>
    <property type="project" value="InterPro"/>
</dbReference>
<dbReference type="Gene3D" id="1.10.10.10">
    <property type="entry name" value="Winged helix-like DNA-binding domain superfamily/Winged helix DNA-binding domain"/>
    <property type="match status" value="1"/>
</dbReference>
<proteinExistence type="predicted"/>
<gene>
    <name evidence="5" type="ORF">FL583_36330</name>
</gene>
<evidence type="ECO:0000256" key="1">
    <source>
        <dbReference type="ARBA" id="ARBA00023015"/>
    </source>
</evidence>
<sequence>MAESRRLDASSFRGLAHPLRLRLLDLLRLEGPSNSTQLAKRVGESTGTVSWHLRQLAQHGFIEEDPGHESKRERWWRAPVRAGVFDTEEAGDAAVEPIEELLRHNFDRVSRHLRSDVPDEWRNVGTISDWSQLRLTPSQATALTAELSGVVERYLNTEPAAGARAVVVQLQVFPASP</sequence>
<evidence type="ECO:0000313" key="6">
    <source>
        <dbReference type="Proteomes" id="UP000317982"/>
    </source>
</evidence>
<dbReference type="InterPro" id="IPR036390">
    <property type="entry name" value="WH_DNA-bd_sf"/>
</dbReference>
<dbReference type="OrthoDB" id="7945987at2"/>
<evidence type="ECO:0000259" key="4">
    <source>
        <dbReference type="SMART" id="SM00418"/>
    </source>
</evidence>
<dbReference type="InterPro" id="IPR011991">
    <property type="entry name" value="ArsR-like_HTH"/>
</dbReference>
<dbReference type="SMART" id="SM00418">
    <property type="entry name" value="HTH_ARSR"/>
    <property type="match status" value="1"/>
</dbReference>
<keyword evidence="3" id="KW-0804">Transcription</keyword>
<dbReference type="Pfam" id="PF12840">
    <property type="entry name" value="HTH_20"/>
    <property type="match status" value="1"/>
</dbReference>
<evidence type="ECO:0000313" key="5">
    <source>
        <dbReference type="EMBL" id="TQS40091.1"/>
    </source>
</evidence>
<evidence type="ECO:0000256" key="3">
    <source>
        <dbReference type="ARBA" id="ARBA00023163"/>
    </source>
</evidence>
<dbReference type="SUPFAM" id="SSF46785">
    <property type="entry name" value="Winged helix' DNA-binding domain"/>
    <property type="match status" value="1"/>
</dbReference>
<dbReference type="InterPro" id="IPR036388">
    <property type="entry name" value="WH-like_DNA-bd_sf"/>
</dbReference>
<name>A0A545AFN1_9ACTN</name>
<dbReference type="Proteomes" id="UP000317982">
    <property type="component" value="Unassembled WGS sequence"/>
</dbReference>
<reference evidence="5 6" key="1">
    <citation type="submission" date="2019-07" db="EMBL/GenBank/DDBJ databases">
        <title>Cryptosporangium phraense sp. nov., isolated from plant litter.</title>
        <authorList>
            <person name="Suriyachadkun C."/>
        </authorList>
    </citation>
    <scope>NUCLEOTIDE SEQUENCE [LARGE SCALE GENOMIC DNA]</scope>
    <source>
        <strain evidence="5 6">A-T 5661</strain>
    </source>
</reference>
<dbReference type="InterPro" id="IPR001845">
    <property type="entry name" value="HTH_ArsR_DNA-bd_dom"/>
</dbReference>
<accession>A0A545AFN1</accession>
<dbReference type="InParanoid" id="A0A545AFN1"/>
<comment type="caution">
    <text evidence="5">The sequence shown here is derived from an EMBL/GenBank/DDBJ whole genome shotgun (WGS) entry which is preliminary data.</text>
</comment>
<dbReference type="EMBL" id="VIRS01000047">
    <property type="protein sequence ID" value="TQS40091.1"/>
    <property type="molecule type" value="Genomic_DNA"/>
</dbReference>
<evidence type="ECO:0000256" key="2">
    <source>
        <dbReference type="ARBA" id="ARBA00023125"/>
    </source>
</evidence>
<dbReference type="CDD" id="cd00090">
    <property type="entry name" value="HTH_ARSR"/>
    <property type="match status" value="1"/>
</dbReference>
<organism evidence="5 6">
    <name type="scientific">Cryptosporangium phraense</name>
    <dbReference type="NCBI Taxonomy" id="2593070"/>
    <lineage>
        <taxon>Bacteria</taxon>
        <taxon>Bacillati</taxon>
        <taxon>Actinomycetota</taxon>
        <taxon>Actinomycetes</taxon>
        <taxon>Cryptosporangiales</taxon>
        <taxon>Cryptosporangiaceae</taxon>
        <taxon>Cryptosporangium</taxon>
    </lineage>
</organism>
<dbReference type="PANTHER" id="PTHR33154">
    <property type="entry name" value="TRANSCRIPTIONAL REGULATOR, ARSR FAMILY"/>
    <property type="match status" value="1"/>
</dbReference>